<protein>
    <submittedName>
        <fullName evidence="1">T9SS type A sorting domain-containing protein</fullName>
    </submittedName>
</protein>
<comment type="caution">
    <text evidence="1">The sequence shown here is derived from an EMBL/GenBank/DDBJ whole genome shotgun (WGS) entry which is preliminary data.</text>
</comment>
<dbReference type="InterPro" id="IPR026444">
    <property type="entry name" value="Secre_tail"/>
</dbReference>
<name>A0ABS9KNX5_9BACT</name>
<evidence type="ECO:0000313" key="1">
    <source>
        <dbReference type="EMBL" id="MCG2614029.1"/>
    </source>
</evidence>
<dbReference type="RefSeq" id="WP_237870055.1">
    <property type="nucleotide sequence ID" value="NZ_JAKLTR010000003.1"/>
</dbReference>
<dbReference type="Proteomes" id="UP001165367">
    <property type="component" value="Unassembled WGS sequence"/>
</dbReference>
<accession>A0ABS9KNX5</accession>
<sequence length="513" mass="56523">MAKAQQGFYVPASGKIFFVGDSATIFSNVNNQGNLGIGKNATVNFSGQNWSNSTQSRITDNTSNGTGVSGEGGWIRFMSDSLKQQISGGYNAATHSGPSFPKIKVDNKQGIELLDGSAKTRNEISFQQGHFFLNDNILVLGNNDPGKINGYDSARYFVTGNRADRGLLMRENIRRSDGTVVFPVGSLSQAYTPAAIRNGSRNGDDYFVSVFDSVRRNGISGTTLINESVNKTWQIGKSRFPGSGSSEVFLQHLTSEEGSIFAANRQYAYISEYRNGRWDTVYPQHQPIQGNLTTGSPLGNSGLNERVMISDISKNTLLTKFTGSKELFVGSWLWFNAFRIDSMRVRTYWKTKPEINVNHFVVERRLSTETVFSQVGSVPTQAQNGYSTTTLSYQLVDIPNRDKGISFYRLRSVKNDGTFSFSDTVAVAPYPGEYNINLWPNPSTGNFFLSIHKTLPAKAVVIWNAIGQKIKEEPVNGRSIIPMFLPIQGAYFVGVVLTTGEVIETKKLIIAGK</sequence>
<proteinExistence type="predicted"/>
<reference evidence="1" key="1">
    <citation type="submission" date="2022-01" db="EMBL/GenBank/DDBJ databases">
        <authorList>
            <person name="Jo J.-H."/>
            <person name="Im W.-T."/>
        </authorList>
    </citation>
    <scope>NUCLEOTIDE SEQUENCE</scope>
    <source>
        <strain evidence="1">NA20</strain>
    </source>
</reference>
<dbReference type="EMBL" id="JAKLTR010000003">
    <property type="protein sequence ID" value="MCG2614029.1"/>
    <property type="molecule type" value="Genomic_DNA"/>
</dbReference>
<evidence type="ECO:0000313" key="2">
    <source>
        <dbReference type="Proteomes" id="UP001165367"/>
    </source>
</evidence>
<dbReference type="NCBIfam" id="TIGR04183">
    <property type="entry name" value="Por_Secre_tail"/>
    <property type="match status" value="1"/>
</dbReference>
<organism evidence="1 2">
    <name type="scientific">Terrimonas ginsenosidimutans</name>
    <dbReference type="NCBI Taxonomy" id="2908004"/>
    <lineage>
        <taxon>Bacteria</taxon>
        <taxon>Pseudomonadati</taxon>
        <taxon>Bacteroidota</taxon>
        <taxon>Chitinophagia</taxon>
        <taxon>Chitinophagales</taxon>
        <taxon>Chitinophagaceae</taxon>
        <taxon>Terrimonas</taxon>
    </lineage>
</organism>
<gene>
    <name evidence="1" type="ORF">LZZ85_07040</name>
</gene>
<keyword evidence="2" id="KW-1185">Reference proteome</keyword>